<keyword evidence="4" id="KW-0539">Nucleus</keyword>
<dbReference type="Pfam" id="PF08801">
    <property type="entry name" value="Nucleoporin_N"/>
    <property type="match status" value="1"/>
</dbReference>
<dbReference type="GO" id="GO:0017056">
    <property type="term" value="F:structural constituent of nuclear pore"/>
    <property type="evidence" value="ECO:0007669"/>
    <property type="project" value="InterPro"/>
</dbReference>
<dbReference type="OrthoDB" id="9367866at2759"/>
<dbReference type="GO" id="GO:0031080">
    <property type="term" value="C:nuclear pore outer ring"/>
    <property type="evidence" value="ECO:0007669"/>
    <property type="project" value="TreeGrafter"/>
</dbReference>
<dbReference type="EMBL" id="VZRI01014030">
    <property type="protein sequence ID" value="NWV01663.1"/>
    <property type="molecule type" value="Genomic_DNA"/>
</dbReference>
<comment type="subcellular location">
    <subcellularLocation>
        <location evidence="1">Nucleus</location>
    </subcellularLocation>
</comment>
<dbReference type="InterPro" id="IPR015943">
    <property type="entry name" value="WD40/YVTN_repeat-like_dom_sf"/>
</dbReference>
<dbReference type="GO" id="GO:0000972">
    <property type="term" value="P:transcription-dependent tethering of RNA polymerase II gene DNA at nuclear periphery"/>
    <property type="evidence" value="ECO:0007669"/>
    <property type="project" value="TreeGrafter"/>
</dbReference>
<dbReference type="PANTHER" id="PTHR13405">
    <property type="entry name" value="NUCLEAR PORE COMPLEX PROTEIN NUP133"/>
    <property type="match status" value="1"/>
</dbReference>
<keyword evidence="7" id="KW-1185">Reference proteome</keyword>
<evidence type="ECO:0000256" key="4">
    <source>
        <dbReference type="ARBA" id="ARBA00023242"/>
    </source>
</evidence>
<feature type="non-terminal residue" evidence="6">
    <location>
        <position position="733"/>
    </location>
</feature>
<dbReference type="FunFam" id="2.130.10.10:FF:000238">
    <property type="entry name" value="Nuclear pore complex protein Nup133"/>
    <property type="match status" value="1"/>
</dbReference>
<sequence>MFSSAPASPRTPSGAANRSFGGAVPSSLARLSARKNLAGVAAAGSPALFSPVGQRSGSLSARATPTRVLQHPSVSETINYDVKAFGSSLPVKVMEALKKAGADDKLSFQVDESGWAWLVHKERLIIWKIGHSPVVKLSLCKELQLPPSDFPWSSSLAAISCLSPSGEAPSLQSLAIMVATCEGSVRYWPSLAHEGSYTETVADFGGSSCSFLSAVKGGSFILSSTCGQLIRLIPDNSGKIHQHTLPQGQGMFSGIGRKVSSLLGILSHGNDAVISSVLWDKEKSSFYMLTSSNLNKWDIDDSSERYILSWDINRILKEHITDAVWGSESNYEDIKGGVKIQYMDLQQNRDGLVILAAAWHPGDQPCLVYYTLITVEDKGYQMSDDVVVEVTQYNPSFQSEEEVLCCLVVPDYFSHAAYLYKEEEVFACSTGTGRISLPQEKILFGIQGDKILGAGSCTGLPVFFAKKTGLITILSRESISVLPEDLEDSLSSSVAGPRSESPVFDGTSRLEITAQEDKTKLLKVAFLQYCRKDVVNAQSMVVELFPSNADLDSDTELDKAVTQISMDLLDDYPASDPRWAESVPEEPAGFSNTSLILLHQLEDKTKAHSYFIEFLHQVGIFERLGSFPVRGMPMATRLLLCEHAEKLAAAIVLKNHHSSLPDLVNAAILIALNKRECDIPPSLTPADVFFREVSQVDSIFECLLEEEEQILKDTPIESIEWAQVVVSVNTIIK</sequence>
<organism evidence="6 7">
    <name type="scientific">Upupa epops</name>
    <name type="common">Eurasian hoopoe</name>
    <dbReference type="NCBI Taxonomy" id="57439"/>
    <lineage>
        <taxon>Eukaryota</taxon>
        <taxon>Metazoa</taxon>
        <taxon>Chordata</taxon>
        <taxon>Craniata</taxon>
        <taxon>Vertebrata</taxon>
        <taxon>Euteleostomi</taxon>
        <taxon>Archelosauria</taxon>
        <taxon>Archosauria</taxon>
        <taxon>Dinosauria</taxon>
        <taxon>Saurischia</taxon>
        <taxon>Theropoda</taxon>
        <taxon>Coelurosauria</taxon>
        <taxon>Aves</taxon>
        <taxon>Neognathae</taxon>
        <taxon>Neoaves</taxon>
        <taxon>Telluraves</taxon>
        <taxon>Coraciimorphae</taxon>
        <taxon>Bucerotiformes</taxon>
        <taxon>Upupidae</taxon>
        <taxon>Upupa</taxon>
    </lineage>
</organism>
<dbReference type="GO" id="GO:0016973">
    <property type="term" value="P:poly(A)+ mRNA export from nucleus"/>
    <property type="evidence" value="ECO:0007669"/>
    <property type="project" value="TreeGrafter"/>
</dbReference>
<dbReference type="Proteomes" id="UP000544127">
    <property type="component" value="Unassembled WGS sequence"/>
</dbReference>
<evidence type="ECO:0000256" key="3">
    <source>
        <dbReference type="ARBA" id="ARBA00022448"/>
    </source>
</evidence>
<proteinExistence type="inferred from homology"/>
<reference evidence="6 7" key="1">
    <citation type="submission" date="2019-09" db="EMBL/GenBank/DDBJ databases">
        <title>Bird 10,000 Genomes (B10K) Project - Family phase.</title>
        <authorList>
            <person name="Zhang G."/>
        </authorList>
    </citation>
    <scope>NUCLEOTIDE SEQUENCE [LARGE SCALE GENOMIC DNA]</scope>
    <source>
        <strain evidence="6">B10K-DU-012-37</strain>
    </source>
</reference>
<evidence type="ECO:0000313" key="6">
    <source>
        <dbReference type="EMBL" id="NWV01663.1"/>
    </source>
</evidence>
<evidence type="ECO:0000259" key="5">
    <source>
        <dbReference type="Pfam" id="PF08801"/>
    </source>
</evidence>
<gene>
    <name evidence="6" type="primary">Nup133</name>
    <name evidence="6" type="ORF">UPUEPO_R01319</name>
</gene>
<comment type="similarity">
    <text evidence="2">Belongs to the nucleoporin Nup133 family.</text>
</comment>
<dbReference type="PANTHER" id="PTHR13405:SF11">
    <property type="entry name" value="NUCLEAR PORE COMPLEX PROTEIN NUP133"/>
    <property type="match status" value="1"/>
</dbReference>
<evidence type="ECO:0000256" key="1">
    <source>
        <dbReference type="ARBA" id="ARBA00004123"/>
    </source>
</evidence>
<keyword evidence="3" id="KW-0813">Transport</keyword>
<feature type="non-terminal residue" evidence="6">
    <location>
        <position position="1"/>
    </location>
</feature>
<evidence type="ECO:0000256" key="2">
    <source>
        <dbReference type="ARBA" id="ARBA00005569"/>
    </source>
</evidence>
<dbReference type="AlphaFoldDB" id="A0A7K6BH18"/>
<dbReference type="InterPro" id="IPR014908">
    <property type="entry name" value="Nucleoporin_Nup133/Nup155_N"/>
</dbReference>
<accession>A0A7K6BH18</accession>
<dbReference type="Gene3D" id="2.130.10.10">
    <property type="entry name" value="YVTN repeat-like/Quinoprotein amine dehydrogenase"/>
    <property type="match status" value="1"/>
</dbReference>
<protein>
    <submittedName>
        <fullName evidence="6">NU133 protein</fullName>
    </submittedName>
</protein>
<name>A0A7K6BH18_UPUEP</name>
<evidence type="ECO:0000313" key="7">
    <source>
        <dbReference type="Proteomes" id="UP000544127"/>
    </source>
</evidence>
<dbReference type="GO" id="GO:0006606">
    <property type="term" value="P:protein import into nucleus"/>
    <property type="evidence" value="ECO:0007669"/>
    <property type="project" value="TreeGrafter"/>
</dbReference>
<dbReference type="SUPFAM" id="SSF117289">
    <property type="entry name" value="Nucleoporin domain"/>
    <property type="match status" value="1"/>
</dbReference>
<dbReference type="InterPro" id="IPR037624">
    <property type="entry name" value="Nup133-like"/>
</dbReference>
<feature type="domain" description="Nucleoporin Nup133/Nup155-like N-terminal" evidence="5">
    <location>
        <begin position="88"/>
        <end position="398"/>
    </location>
</feature>
<comment type="caution">
    <text evidence="6">The sequence shown here is derived from an EMBL/GenBank/DDBJ whole genome shotgun (WGS) entry which is preliminary data.</text>
</comment>